<proteinExistence type="predicted"/>
<dbReference type="Pfam" id="PF17906">
    <property type="entry name" value="HTH_48"/>
    <property type="match status" value="1"/>
</dbReference>
<sequence length="93" mass="10937">MSCLHTDIKRDLHLVSFYEFKLNHRAAHASRNISYVFGDGSTNKLNSRYWFEKFPSGNLSIVNEPRRRLPVHIDNEELRTTVKSDPHTIIREL</sequence>
<dbReference type="STRING" id="67801.A0A1B0AYR7"/>
<dbReference type="AlphaFoldDB" id="A0A1B0AYR7"/>
<dbReference type="Proteomes" id="UP000092460">
    <property type="component" value="Unassembled WGS sequence"/>
</dbReference>
<feature type="domain" description="Mos1 transposase HTH" evidence="1">
    <location>
        <begin position="9"/>
        <end position="58"/>
    </location>
</feature>
<organism evidence="2 3">
    <name type="scientific">Glossina palpalis gambiensis</name>
    <dbReference type="NCBI Taxonomy" id="67801"/>
    <lineage>
        <taxon>Eukaryota</taxon>
        <taxon>Metazoa</taxon>
        <taxon>Ecdysozoa</taxon>
        <taxon>Arthropoda</taxon>
        <taxon>Hexapoda</taxon>
        <taxon>Insecta</taxon>
        <taxon>Pterygota</taxon>
        <taxon>Neoptera</taxon>
        <taxon>Endopterygota</taxon>
        <taxon>Diptera</taxon>
        <taxon>Brachycera</taxon>
        <taxon>Muscomorpha</taxon>
        <taxon>Hippoboscoidea</taxon>
        <taxon>Glossinidae</taxon>
        <taxon>Glossina</taxon>
    </lineage>
</organism>
<reference evidence="3" key="1">
    <citation type="submission" date="2015-01" db="EMBL/GenBank/DDBJ databases">
        <authorList>
            <person name="Aksoy S."/>
            <person name="Warren W."/>
            <person name="Wilson R.K."/>
        </authorList>
    </citation>
    <scope>NUCLEOTIDE SEQUENCE [LARGE SCALE GENOMIC DNA]</scope>
    <source>
        <strain evidence="3">IAEA</strain>
    </source>
</reference>
<evidence type="ECO:0000259" key="1">
    <source>
        <dbReference type="Pfam" id="PF17906"/>
    </source>
</evidence>
<dbReference type="VEuPathDB" id="VectorBase:GPPI013251"/>
<reference evidence="2" key="2">
    <citation type="submission" date="2020-05" db="UniProtKB">
        <authorList>
            <consortium name="EnsemblMetazoa"/>
        </authorList>
    </citation>
    <scope>IDENTIFICATION</scope>
    <source>
        <strain evidence="2">IAEA</strain>
    </source>
</reference>
<evidence type="ECO:0000313" key="2">
    <source>
        <dbReference type="EnsemblMetazoa" id="GPPI013251-PA"/>
    </source>
</evidence>
<dbReference type="EMBL" id="JXJN01005927">
    <property type="status" value="NOT_ANNOTATED_CDS"/>
    <property type="molecule type" value="Genomic_DNA"/>
</dbReference>
<accession>A0A1B0AYR7</accession>
<evidence type="ECO:0000313" key="3">
    <source>
        <dbReference type="Proteomes" id="UP000092460"/>
    </source>
</evidence>
<name>A0A1B0AYR7_9MUSC</name>
<dbReference type="InterPro" id="IPR041426">
    <property type="entry name" value="Mos1_HTH"/>
</dbReference>
<dbReference type="EnsemblMetazoa" id="GPPI013251-RA">
    <property type="protein sequence ID" value="GPPI013251-PA"/>
    <property type="gene ID" value="GPPI013251"/>
</dbReference>
<keyword evidence="3" id="KW-1185">Reference proteome</keyword>
<protein>
    <recommendedName>
        <fullName evidence="1">Mos1 transposase HTH domain-containing protein</fullName>
    </recommendedName>
</protein>
<dbReference type="Gene3D" id="1.10.10.1450">
    <property type="match status" value="1"/>
</dbReference>